<dbReference type="HAMAP" id="MF_01375">
    <property type="entry name" value="PhnX"/>
    <property type="match status" value="1"/>
</dbReference>
<keyword evidence="2" id="KW-0479">Metal-binding</keyword>
<dbReference type="PANTHER" id="PTHR43434">
    <property type="entry name" value="PHOSPHOGLYCOLATE PHOSPHATASE"/>
    <property type="match status" value="1"/>
</dbReference>
<comment type="function">
    <text evidence="2">Involved in phosphonate degradation.</text>
</comment>
<dbReference type="EC" id="3.11.1.1" evidence="2"/>
<reference evidence="4" key="1">
    <citation type="submission" date="2019-03" db="EMBL/GenBank/DDBJ databases">
        <title>Weissella sp. 26KH-42 Genome sequencing.</title>
        <authorList>
            <person name="Heo J."/>
            <person name="Kim S.-J."/>
            <person name="Kim J.-S."/>
            <person name="Hong S.-B."/>
            <person name="Kwon S.-W."/>
        </authorList>
    </citation>
    <scope>NUCLEOTIDE SEQUENCE [LARGE SCALE GENOMIC DNA]</scope>
    <source>
        <strain evidence="4">26KH-42</strain>
    </source>
</reference>
<keyword evidence="1 2" id="KW-0704">Schiff base</keyword>
<dbReference type="AlphaFoldDB" id="A0A4P6YV73"/>
<evidence type="ECO:0000313" key="3">
    <source>
        <dbReference type="EMBL" id="QBO36633.1"/>
    </source>
</evidence>
<feature type="binding site" evidence="2">
    <location>
        <position position="9"/>
    </location>
    <ligand>
        <name>Mg(2+)</name>
        <dbReference type="ChEBI" id="CHEBI:18420"/>
    </ligand>
</feature>
<dbReference type="InterPro" id="IPR036412">
    <property type="entry name" value="HAD-like_sf"/>
</dbReference>
<evidence type="ECO:0000256" key="2">
    <source>
        <dbReference type="HAMAP-Rule" id="MF_01375"/>
    </source>
</evidence>
<dbReference type="Pfam" id="PF00702">
    <property type="entry name" value="Hydrolase"/>
    <property type="match status" value="1"/>
</dbReference>
<keyword evidence="2 3" id="KW-0378">Hydrolase</keyword>
<dbReference type="GO" id="GO:0050194">
    <property type="term" value="F:phosphonoacetaldehyde hydrolase activity"/>
    <property type="evidence" value="ECO:0007669"/>
    <property type="project" value="UniProtKB-UniRule"/>
</dbReference>
<comment type="catalytic activity">
    <reaction evidence="2">
        <text>phosphonoacetaldehyde + H2O = acetaldehyde + phosphate + H(+)</text>
        <dbReference type="Rhea" id="RHEA:18905"/>
        <dbReference type="ChEBI" id="CHEBI:15343"/>
        <dbReference type="ChEBI" id="CHEBI:15377"/>
        <dbReference type="ChEBI" id="CHEBI:15378"/>
        <dbReference type="ChEBI" id="CHEBI:43474"/>
        <dbReference type="ChEBI" id="CHEBI:58383"/>
        <dbReference type="EC" id="3.11.1.1"/>
    </reaction>
</comment>
<feature type="binding site" evidence="2">
    <location>
        <position position="11"/>
    </location>
    <ligand>
        <name>Mg(2+)</name>
        <dbReference type="ChEBI" id="CHEBI:18420"/>
    </ligand>
</feature>
<dbReference type="RefSeq" id="WP_133363710.1">
    <property type="nucleotide sequence ID" value="NZ_CP037940.1"/>
</dbReference>
<dbReference type="GO" id="GO:0006281">
    <property type="term" value="P:DNA repair"/>
    <property type="evidence" value="ECO:0007669"/>
    <property type="project" value="TreeGrafter"/>
</dbReference>
<comment type="cofactor">
    <cofactor evidence="2">
        <name>Mg(2+)</name>
        <dbReference type="ChEBI" id="CHEBI:18420"/>
    </cofactor>
    <text evidence="2">Binds 1 Mg(2+) ion per subunit.</text>
</comment>
<evidence type="ECO:0000256" key="1">
    <source>
        <dbReference type="ARBA" id="ARBA00023270"/>
    </source>
</evidence>
<dbReference type="GO" id="GO:0000287">
    <property type="term" value="F:magnesium ion binding"/>
    <property type="evidence" value="ECO:0007669"/>
    <property type="project" value="UniProtKB-UniRule"/>
</dbReference>
<dbReference type="PANTHER" id="PTHR43434:SF19">
    <property type="entry name" value="PHOSPHONOACETALDEHYDE HYDROLASE"/>
    <property type="match status" value="1"/>
</dbReference>
<dbReference type="SUPFAM" id="SSF56784">
    <property type="entry name" value="HAD-like"/>
    <property type="match status" value="1"/>
</dbReference>
<name>A0A4P6YV73_9LACO</name>
<sequence>MTINAVIFDWAGTTVDFGSEAPILAFKGAFNKFDIPVTEAEIRQDMGMAKREHIEKILALVDARVTLDHATLPATDVLYAEFEKELNRILGGDTVMLPGVVNAVSKLREHDIKIGSTTGYTSAMLDIVAKRTALLGYLPDVLVTPDKVGVGRPAPVMINYNLQQFGLTNRDGVIKIGDTVVDIQEAQNAGVIPVGVIDGSSLLGYSEESWKALTAVEREVQREVARRKFIVAGAEYVINNMAELPELIASLNKTEAVQ</sequence>
<feature type="active site" description="Schiff-base intermediate with substrate" evidence="2">
    <location>
        <position position="50"/>
    </location>
</feature>
<organism evidence="3 4">
    <name type="scientific">Periweissella cryptocerci</name>
    <dbReference type="NCBI Taxonomy" id="2506420"/>
    <lineage>
        <taxon>Bacteria</taxon>
        <taxon>Bacillati</taxon>
        <taxon>Bacillota</taxon>
        <taxon>Bacilli</taxon>
        <taxon>Lactobacillales</taxon>
        <taxon>Lactobacillaceae</taxon>
        <taxon>Periweissella</taxon>
    </lineage>
</organism>
<dbReference type="GO" id="GO:0008967">
    <property type="term" value="F:phosphoglycolate phosphatase activity"/>
    <property type="evidence" value="ECO:0007669"/>
    <property type="project" value="TreeGrafter"/>
</dbReference>
<keyword evidence="2" id="KW-0460">Magnesium</keyword>
<dbReference type="Proteomes" id="UP000292886">
    <property type="component" value="Chromosome"/>
</dbReference>
<feature type="active site" description="Nucleophile" evidence="2">
    <location>
        <position position="9"/>
    </location>
</feature>
<feature type="binding site" evidence="2">
    <location>
        <position position="178"/>
    </location>
    <ligand>
        <name>Mg(2+)</name>
        <dbReference type="ChEBI" id="CHEBI:18420"/>
    </ligand>
</feature>
<protein>
    <recommendedName>
        <fullName evidence="2">Phosphonoacetaldehyde hydrolase</fullName>
        <shortName evidence="2">Phosphonatase</shortName>
        <ecNumber evidence="2">3.11.1.1</ecNumber>
    </recommendedName>
    <alternativeName>
        <fullName evidence="2">Phosphonoacetaldehyde phosphonohydrolase</fullName>
    </alternativeName>
</protein>
<dbReference type="Gene3D" id="1.10.150.240">
    <property type="entry name" value="Putative phosphatase, domain 2"/>
    <property type="match status" value="1"/>
</dbReference>
<dbReference type="OrthoDB" id="5504491at2"/>
<dbReference type="InterPro" id="IPR023214">
    <property type="entry name" value="HAD_sf"/>
</dbReference>
<dbReference type="KEGG" id="wei:EQG49_09205"/>
<dbReference type="GO" id="GO:0019700">
    <property type="term" value="P:organic phosphonate catabolic process"/>
    <property type="evidence" value="ECO:0007669"/>
    <property type="project" value="InterPro"/>
</dbReference>
<dbReference type="InterPro" id="IPR050155">
    <property type="entry name" value="HAD-like_hydrolase_sf"/>
</dbReference>
<comment type="similarity">
    <text evidence="2">Belongs to the HAD-like hydrolase superfamily. PhnX family.</text>
</comment>
<keyword evidence="4" id="KW-1185">Reference proteome</keyword>
<accession>A0A4P6YV73</accession>
<dbReference type="Gene3D" id="3.40.50.1000">
    <property type="entry name" value="HAD superfamily/HAD-like"/>
    <property type="match status" value="1"/>
</dbReference>
<proteinExistence type="inferred from homology"/>
<evidence type="ECO:0000313" key="4">
    <source>
        <dbReference type="Proteomes" id="UP000292886"/>
    </source>
</evidence>
<dbReference type="InterPro" id="IPR023198">
    <property type="entry name" value="PGP-like_dom2"/>
</dbReference>
<dbReference type="SFLD" id="SFLDG01135">
    <property type="entry name" value="C1.5.6:_HAD__Beta-PGM__Phospha"/>
    <property type="match status" value="1"/>
</dbReference>
<dbReference type="GO" id="GO:0005829">
    <property type="term" value="C:cytosol"/>
    <property type="evidence" value="ECO:0007669"/>
    <property type="project" value="TreeGrafter"/>
</dbReference>
<dbReference type="SFLD" id="SFLDG01129">
    <property type="entry name" value="C1.5:_HAD__Beta-PGM__Phosphata"/>
    <property type="match status" value="1"/>
</dbReference>
<dbReference type="InterPro" id="IPR006323">
    <property type="entry name" value="Phosphonoacetald_hydro"/>
</dbReference>
<gene>
    <name evidence="2" type="primary">phnX</name>
    <name evidence="3" type="ORF">EQG49_09205</name>
</gene>
<comment type="subunit">
    <text evidence="2">Homodimer.</text>
</comment>
<dbReference type="EMBL" id="CP037940">
    <property type="protein sequence ID" value="QBO36633.1"/>
    <property type="molecule type" value="Genomic_DNA"/>
</dbReference>
<dbReference type="NCBIfam" id="TIGR01422">
    <property type="entry name" value="phosphonatase"/>
    <property type="match status" value="1"/>
</dbReference>
<dbReference type="SFLD" id="SFLDS00003">
    <property type="entry name" value="Haloacid_Dehalogenase"/>
    <property type="match status" value="1"/>
</dbReference>